<keyword evidence="4" id="KW-1185">Reference proteome</keyword>
<evidence type="ECO:0000259" key="1">
    <source>
        <dbReference type="Pfam" id="PF06742"/>
    </source>
</evidence>
<evidence type="ECO:0000313" key="3">
    <source>
        <dbReference type="EMBL" id="WQQ28265.1"/>
    </source>
</evidence>
<dbReference type="InterPro" id="IPR010679">
    <property type="entry name" value="DUF1254"/>
</dbReference>
<proteinExistence type="predicted"/>
<feature type="domain" description="DUF1254" evidence="2">
    <location>
        <begin position="88"/>
        <end position="208"/>
    </location>
</feature>
<protein>
    <submittedName>
        <fullName evidence="3">DUF1254 domain-containing protein</fullName>
    </submittedName>
</protein>
<name>A0ABZ0ZVD4_9ACTN</name>
<gene>
    <name evidence="3" type="ORF">SHK19_08525</name>
</gene>
<evidence type="ECO:0000259" key="2">
    <source>
        <dbReference type="Pfam" id="PF06863"/>
    </source>
</evidence>
<dbReference type="Gene3D" id="2.60.40.1610">
    <property type="entry name" value="Domain of unknown function DUF1254"/>
    <property type="match status" value="1"/>
</dbReference>
<dbReference type="Gene3D" id="1.10.3360.10">
    <property type="entry name" value="VPA0735-like domain"/>
    <property type="match status" value="1"/>
</dbReference>
<dbReference type="InterPro" id="IPR010621">
    <property type="entry name" value="DUF1214"/>
</dbReference>
<evidence type="ECO:0000313" key="4">
    <source>
        <dbReference type="Proteomes" id="UP001327225"/>
    </source>
</evidence>
<feature type="domain" description="DUF1214" evidence="1">
    <location>
        <begin position="395"/>
        <end position="505"/>
    </location>
</feature>
<dbReference type="Proteomes" id="UP001327225">
    <property type="component" value="Chromosome"/>
</dbReference>
<dbReference type="Pfam" id="PF06863">
    <property type="entry name" value="DUF1254"/>
    <property type="match status" value="1"/>
</dbReference>
<accession>A0ABZ0ZVD4</accession>
<dbReference type="EMBL" id="CP141059">
    <property type="protein sequence ID" value="WQQ28265.1"/>
    <property type="molecule type" value="Genomic_DNA"/>
</dbReference>
<dbReference type="Pfam" id="PF06742">
    <property type="entry name" value="DUF1214"/>
    <property type="match status" value="1"/>
</dbReference>
<sequence>MPADVTNTPVPAAITTPAQVGSGIGTLEFTDGYPTAGTAEKVRDHLDYLHGVETFMNTIQGVSLYAMREGFLEAGVMDGDVLIFSELMDSRSLFLTANADTVYYISFLDLSDGPLVLETPPDALGLIDDIWFRWVTDFGLPGPDRGQGGTYLLVGPGYDGPLPEGGYHVRHSRTNHVWLGARSFINENPGMDPGPTVDVIKERLKIYPYTPGGVGSSIGAFLTGKGPLGQPATAQSPRFVEGTGLAFNTIPPNDFGHYEMLDALVQLEPAEALDTEVAGQFAALGIVKDAKFAPDDRLRKVLDDAVAAGNAASRTLGMGAHPTEGFRYYDHDSAWWNMLFVGGFEFTNPPPNITAEGVQPFPNKGARRLHSRTSFFYAATGITPAMCMRLTGVGSQYMFANLDAAGDPFDGGKTYRLRLPKDIPAARFWSLTLYDNQTRSMLQTEQLYPRAGSQEYPSPAAEAEPDGSTVIHFSPTRPDDVPPGNWVQTDPERGWFVILRLYSPLQPFFDKSWRVGEIEPVA</sequence>
<dbReference type="InterPro" id="IPR037049">
    <property type="entry name" value="DUF1214_C_sf"/>
</dbReference>
<dbReference type="InterPro" id="IPR037050">
    <property type="entry name" value="DUF1254_sf"/>
</dbReference>
<dbReference type="RefSeq" id="WP_322938393.1">
    <property type="nucleotide sequence ID" value="NZ_CP141059.1"/>
</dbReference>
<organism evidence="3 4">
    <name type="scientific">Nocardioides bizhenqiangii</name>
    <dbReference type="NCBI Taxonomy" id="3095076"/>
    <lineage>
        <taxon>Bacteria</taxon>
        <taxon>Bacillati</taxon>
        <taxon>Actinomycetota</taxon>
        <taxon>Actinomycetes</taxon>
        <taxon>Propionibacteriales</taxon>
        <taxon>Nocardioidaceae</taxon>
        <taxon>Nocardioides</taxon>
    </lineage>
</organism>
<dbReference type="Gene3D" id="2.60.120.600">
    <property type="entry name" value="Domain of unknown function DUF1214, C-terminal domain"/>
    <property type="match status" value="1"/>
</dbReference>
<dbReference type="PANTHER" id="PTHR36509">
    <property type="entry name" value="BLL3101 PROTEIN"/>
    <property type="match status" value="1"/>
</dbReference>
<reference evidence="4" key="1">
    <citation type="submission" date="2023-12" db="EMBL/GenBank/DDBJ databases">
        <title>Novel species in genus Nocardioides.</title>
        <authorList>
            <person name="Zhou H."/>
        </authorList>
    </citation>
    <scope>NUCLEOTIDE SEQUENCE [LARGE SCALE GENOMIC DNA]</scope>
    <source>
        <strain evidence="4">HM61</strain>
    </source>
</reference>
<dbReference type="SUPFAM" id="SSF160935">
    <property type="entry name" value="VPA0735-like"/>
    <property type="match status" value="1"/>
</dbReference>
<dbReference type="PANTHER" id="PTHR36509:SF3">
    <property type="entry name" value="SIGNAL PEPTIDE PROTEIN"/>
    <property type="match status" value="1"/>
</dbReference>